<proteinExistence type="predicted"/>
<keyword evidence="2" id="KW-0732">Signal</keyword>
<name>A0A9Q1EI76_SYNKA</name>
<evidence type="ECO:0000313" key="3">
    <source>
        <dbReference type="EMBL" id="KAJ8339304.1"/>
    </source>
</evidence>
<evidence type="ECO:0000256" key="1">
    <source>
        <dbReference type="SAM" id="MobiDB-lite"/>
    </source>
</evidence>
<keyword evidence="4" id="KW-1185">Reference proteome</keyword>
<protein>
    <submittedName>
        <fullName evidence="3">Uncharacterized protein</fullName>
    </submittedName>
</protein>
<feature type="chain" id="PRO_5040335500" evidence="2">
    <location>
        <begin position="29"/>
        <end position="108"/>
    </location>
</feature>
<feature type="region of interest" description="Disordered" evidence="1">
    <location>
        <begin position="72"/>
        <end position="108"/>
    </location>
</feature>
<organism evidence="3 4">
    <name type="scientific">Synaphobranchus kaupii</name>
    <name type="common">Kaup's arrowtooth eel</name>
    <dbReference type="NCBI Taxonomy" id="118154"/>
    <lineage>
        <taxon>Eukaryota</taxon>
        <taxon>Metazoa</taxon>
        <taxon>Chordata</taxon>
        <taxon>Craniata</taxon>
        <taxon>Vertebrata</taxon>
        <taxon>Euteleostomi</taxon>
        <taxon>Actinopterygii</taxon>
        <taxon>Neopterygii</taxon>
        <taxon>Teleostei</taxon>
        <taxon>Anguilliformes</taxon>
        <taxon>Synaphobranchidae</taxon>
        <taxon>Synaphobranchus</taxon>
    </lineage>
</organism>
<sequence length="108" mass="12474">MHSSDYDSAPFMWLRMSLNLSFNVCAWAENPGDPEPVAFGHVTYLRAVVGSLWQERGQLRWPRERYPPLKRRPRFQPSVCGTGSWDSRDLRRSHQCPPSFPSPLSSIQ</sequence>
<feature type="signal peptide" evidence="2">
    <location>
        <begin position="1"/>
        <end position="28"/>
    </location>
</feature>
<reference evidence="3" key="1">
    <citation type="journal article" date="2023" name="Science">
        <title>Genome structures resolve the early diversification of teleost fishes.</title>
        <authorList>
            <person name="Parey E."/>
            <person name="Louis A."/>
            <person name="Montfort J."/>
            <person name="Bouchez O."/>
            <person name="Roques C."/>
            <person name="Iampietro C."/>
            <person name="Lluch J."/>
            <person name="Castinel A."/>
            <person name="Donnadieu C."/>
            <person name="Desvignes T."/>
            <person name="Floi Bucao C."/>
            <person name="Jouanno E."/>
            <person name="Wen M."/>
            <person name="Mejri S."/>
            <person name="Dirks R."/>
            <person name="Jansen H."/>
            <person name="Henkel C."/>
            <person name="Chen W.J."/>
            <person name="Zahm M."/>
            <person name="Cabau C."/>
            <person name="Klopp C."/>
            <person name="Thompson A.W."/>
            <person name="Robinson-Rechavi M."/>
            <person name="Braasch I."/>
            <person name="Lecointre G."/>
            <person name="Bobe J."/>
            <person name="Postlethwait J.H."/>
            <person name="Berthelot C."/>
            <person name="Roest Crollius H."/>
            <person name="Guiguen Y."/>
        </authorList>
    </citation>
    <scope>NUCLEOTIDE SEQUENCE</scope>
    <source>
        <strain evidence="3">WJC10195</strain>
    </source>
</reference>
<dbReference type="AlphaFoldDB" id="A0A9Q1EI76"/>
<gene>
    <name evidence="3" type="ORF">SKAU_G00360900</name>
</gene>
<evidence type="ECO:0000256" key="2">
    <source>
        <dbReference type="SAM" id="SignalP"/>
    </source>
</evidence>
<dbReference type="EMBL" id="JAINUF010000017">
    <property type="protein sequence ID" value="KAJ8339304.1"/>
    <property type="molecule type" value="Genomic_DNA"/>
</dbReference>
<accession>A0A9Q1EI76</accession>
<dbReference type="Proteomes" id="UP001152622">
    <property type="component" value="Chromosome 17"/>
</dbReference>
<evidence type="ECO:0000313" key="4">
    <source>
        <dbReference type="Proteomes" id="UP001152622"/>
    </source>
</evidence>
<comment type="caution">
    <text evidence="3">The sequence shown here is derived from an EMBL/GenBank/DDBJ whole genome shotgun (WGS) entry which is preliminary data.</text>
</comment>